<dbReference type="OrthoDB" id="5326008at2"/>
<sequence length="210" mass="23978">MRLQDLKGTYDAVYSLGDLCLGSIQLEKNNLRPYSGVLDWMASPALSDVNRLLKNRFIGFMDLPNLRIIGYAGEKNICVSDDAYHMVSNHDFEIGKNSLSHLGSYAEVKEKFDRRIHRFLEKAATCQRMLFVRTEGDLGEAKELVKVLSALVRNDFRVLLVNHTNVQGLVEDDWPLDKVCAIQLPAENKFTANDHFWTKMLKDIDISNKE</sequence>
<dbReference type="Pfam" id="PF08795">
    <property type="entry name" value="DUF1796"/>
    <property type="match status" value="1"/>
</dbReference>
<dbReference type="STRING" id="756499.Desde_3143"/>
<dbReference type="HOGENOM" id="CLU_087915_1_0_9"/>
<name>I4ABV0_DESDJ</name>
<dbReference type="EMBL" id="CP003348">
    <property type="protein sequence ID" value="AFM01435.1"/>
    <property type="molecule type" value="Genomic_DNA"/>
</dbReference>
<reference evidence="2" key="1">
    <citation type="submission" date="2012-06" db="EMBL/GenBank/DDBJ databases">
        <title>Complete sequence of Desulfitobacterium dehalogenans ATCC 51507.</title>
        <authorList>
            <person name="Lucas S."/>
            <person name="Han J."/>
            <person name="Lapidus A."/>
            <person name="Cheng J.-F."/>
            <person name="Goodwin L."/>
            <person name="Pitluck S."/>
            <person name="Peters L."/>
            <person name="Ovchinnikova G."/>
            <person name="Teshima H."/>
            <person name="Detter J.C."/>
            <person name="Han C."/>
            <person name="Tapia R."/>
            <person name="Land M."/>
            <person name="Hauser L."/>
            <person name="Kyrpides N."/>
            <person name="Ivanova N."/>
            <person name="Pagani I."/>
            <person name="Kruse T."/>
            <person name="de Vos W.M."/>
            <person name="Smidt H."/>
            <person name="Woyke T."/>
        </authorList>
    </citation>
    <scope>NUCLEOTIDE SEQUENCE [LARGE SCALE GENOMIC DNA]</scope>
    <source>
        <strain evidence="2">ATCC 51507 / DSM 9161 / JW/IU-DC1</strain>
    </source>
</reference>
<dbReference type="AlphaFoldDB" id="I4ABV0"/>
<dbReference type="InterPro" id="IPR014903">
    <property type="entry name" value="DUF1796"/>
</dbReference>
<accession>I4ABV0</accession>
<organism evidence="1 2">
    <name type="scientific">Desulfitobacterium dehalogenans (strain ATCC 51507 / DSM 9161 / JW/IU-DC1)</name>
    <dbReference type="NCBI Taxonomy" id="756499"/>
    <lineage>
        <taxon>Bacteria</taxon>
        <taxon>Bacillati</taxon>
        <taxon>Bacillota</taxon>
        <taxon>Clostridia</taxon>
        <taxon>Eubacteriales</taxon>
        <taxon>Desulfitobacteriaceae</taxon>
        <taxon>Desulfitobacterium</taxon>
    </lineage>
</organism>
<evidence type="ECO:0000313" key="2">
    <source>
        <dbReference type="Proteomes" id="UP000006053"/>
    </source>
</evidence>
<protein>
    <submittedName>
        <fullName evidence="1">Putative papain-like cysteine peptidase (DUF1796)</fullName>
    </submittedName>
</protein>
<gene>
    <name evidence="1" type="ordered locus">Desde_3143</name>
</gene>
<proteinExistence type="predicted"/>
<dbReference type="eggNOG" id="ENOG502ZRJJ">
    <property type="taxonomic scope" value="Bacteria"/>
</dbReference>
<dbReference type="KEGG" id="ddh:Desde_3143"/>
<reference evidence="1 2" key="2">
    <citation type="journal article" date="2015" name="J. Bacteriol.">
        <title>Genomic, proteomic, and biochemical analysis of the organohalide respiratory pathway in Desulfitobacterium dehalogenans.</title>
        <authorList>
            <person name="Kruse T."/>
            <person name="van de Pas B.A."/>
            <person name="Atteia A."/>
            <person name="Krab K."/>
            <person name="Hagen W.R."/>
            <person name="Goodwin L."/>
            <person name="Chain P."/>
            <person name="Boeren S."/>
            <person name="Maphosa F."/>
            <person name="Schraa G."/>
            <person name="de Vos W.M."/>
            <person name="van der Oost J."/>
            <person name="Smidt H."/>
            <person name="Stams A.J."/>
        </authorList>
    </citation>
    <scope>NUCLEOTIDE SEQUENCE [LARGE SCALE GENOMIC DNA]</scope>
    <source>
        <strain evidence="2">ATCC 51507 / DSM 9161 / JW/IU-DC1</strain>
    </source>
</reference>
<dbReference type="Proteomes" id="UP000006053">
    <property type="component" value="Chromosome"/>
</dbReference>
<keyword evidence="2" id="KW-1185">Reference proteome</keyword>
<evidence type="ECO:0000313" key="1">
    <source>
        <dbReference type="EMBL" id="AFM01435.1"/>
    </source>
</evidence>